<evidence type="ECO:0000313" key="4">
    <source>
        <dbReference type="EMBL" id="CAB4533704.1"/>
    </source>
</evidence>
<dbReference type="GO" id="GO:0016491">
    <property type="term" value="F:oxidoreductase activity"/>
    <property type="evidence" value="ECO:0007669"/>
    <property type="project" value="UniProtKB-KW"/>
</dbReference>
<dbReference type="EMBL" id="CAEZTZ010000020">
    <property type="protein sequence ID" value="CAB4580405.1"/>
    <property type="molecule type" value="Genomic_DNA"/>
</dbReference>
<dbReference type="InterPro" id="IPR002347">
    <property type="entry name" value="SDR_fam"/>
</dbReference>
<dbReference type="Gene3D" id="3.40.50.720">
    <property type="entry name" value="NAD(P)-binding Rossmann-like Domain"/>
    <property type="match status" value="1"/>
</dbReference>
<evidence type="ECO:0000256" key="1">
    <source>
        <dbReference type="ARBA" id="ARBA00006484"/>
    </source>
</evidence>
<evidence type="ECO:0000259" key="3">
    <source>
        <dbReference type="SMART" id="SM00822"/>
    </source>
</evidence>
<dbReference type="EMBL" id="CAFBLF010000022">
    <property type="protein sequence ID" value="CAB4857630.1"/>
    <property type="molecule type" value="Genomic_DNA"/>
</dbReference>
<dbReference type="PRINTS" id="PR00081">
    <property type="entry name" value="GDHRDH"/>
</dbReference>
<reference evidence="4" key="1">
    <citation type="submission" date="2020-05" db="EMBL/GenBank/DDBJ databases">
        <authorList>
            <person name="Chiriac C."/>
            <person name="Salcher M."/>
            <person name="Ghai R."/>
            <person name="Kavagutti S V."/>
        </authorList>
    </citation>
    <scope>NUCLEOTIDE SEQUENCE</scope>
</reference>
<accession>A0A6J6B4U8</accession>
<evidence type="ECO:0000256" key="2">
    <source>
        <dbReference type="ARBA" id="ARBA00023002"/>
    </source>
</evidence>
<evidence type="ECO:0000313" key="5">
    <source>
        <dbReference type="EMBL" id="CAB4580405.1"/>
    </source>
</evidence>
<comment type="similarity">
    <text evidence="1">Belongs to the short-chain dehydrogenases/reductases (SDR) family.</text>
</comment>
<dbReference type="SMART" id="SM00822">
    <property type="entry name" value="PKS_KR"/>
    <property type="match status" value="1"/>
</dbReference>
<dbReference type="Pfam" id="PF00106">
    <property type="entry name" value="adh_short"/>
    <property type="match status" value="1"/>
</dbReference>
<proteinExistence type="inferred from homology"/>
<gene>
    <name evidence="4" type="ORF">UFOPK1413_00316</name>
    <name evidence="5" type="ORF">UFOPK1767_00273</name>
    <name evidence="6" type="ORF">UFOPK3339_00240</name>
</gene>
<dbReference type="CDD" id="cd05233">
    <property type="entry name" value="SDR_c"/>
    <property type="match status" value="1"/>
</dbReference>
<protein>
    <submittedName>
        <fullName evidence="4">Unannotated protein</fullName>
    </submittedName>
</protein>
<dbReference type="PANTHER" id="PTHR44196">
    <property type="entry name" value="DEHYDROGENASE/REDUCTASE SDR FAMILY MEMBER 7B"/>
    <property type="match status" value="1"/>
</dbReference>
<feature type="domain" description="Ketoreductase" evidence="3">
    <location>
        <begin position="7"/>
        <end position="182"/>
    </location>
</feature>
<dbReference type="AlphaFoldDB" id="A0A6J6B4U8"/>
<dbReference type="EMBL" id="CAEZSG010000031">
    <property type="protein sequence ID" value="CAB4533704.1"/>
    <property type="molecule type" value="Genomic_DNA"/>
</dbReference>
<dbReference type="InterPro" id="IPR057326">
    <property type="entry name" value="KR_dom"/>
</dbReference>
<sequence>MTSLTNATVLVIGATGGIGRSLCVALQEAGANVIGTSRDATTLSNLAVTTTSQRVLDLADGDSIAAFLDDIEADNVPLNGIIVAAGVVGFGNAVDVPAAGFDRMMAINATGPIHVLSALSPIVGKSGDGFVVTLSGMIAETPMAGLSAYSASKAALHAFSVAAGREFRRLGVRFIDARPGHTESGLATRALFGEAPNFGAGLTTEAVAARIVAAITNDEKDLPSSAFI</sequence>
<dbReference type="PANTHER" id="PTHR44196:SF1">
    <property type="entry name" value="DEHYDROGENASE_REDUCTASE SDR FAMILY MEMBER 7B"/>
    <property type="match status" value="1"/>
</dbReference>
<dbReference type="InterPro" id="IPR036291">
    <property type="entry name" value="NAD(P)-bd_dom_sf"/>
</dbReference>
<organism evidence="4">
    <name type="scientific">freshwater metagenome</name>
    <dbReference type="NCBI Taxonomy" id="449393"/>
    <lineage>
        <taxon>unclassified sequences</taxon>
        <taxon>metagenomes</taxon>
        <taxon>ecological metagenomes</taxon>
    </lineage>
</organism>
<evidence type="ECO:0000313" key="6">
    <source>
        <dbReference type="EMBL" id="CAB4857630.1"/>
    </source>
</evidence>
<keyword evidence="2" id="KW-0560">Oxidoreductase</keyword>
<dbReference type="GO" id="GO:0016020">
    <property type="term" value="C:membrane"/>
    <property type="evidence" value="ECO:0007669"/>
    <property type="project" value="TreeGrafter"/>
</dbReference>
<dbReference type="SUPFAM" id="SSF51735">
    <property type="entry name" value="NAD(P)-binding Rossmann-fold domains"/>
    <property type="match status" value="1"/>
</dbReference>
<name>A0A6J6B4U8_9ZZZZ</name>